<feature type="transmembrane region" description="Helical" evidence="1">
    <location>
        <begin position="50"/>
        <end position="69"/>
    </location>
</feature>
<keyword evidence="3" id="KW-1185">Reference proteome</keyword>
<organism evidence="2 3">
    <name type="scientific">Kwoniella dejecticola CBS 10117</name>
    <dbReference type="NCBI Taxonomy" id="1296121"/>
    <lineage>
        <taxon>Eukaryota</taxon>
        <taxon>Fungi</taxon>
        <taxon>Dikarya</taxon>
        <taxon>Basidiomycota</taxon>
        <taxon>Agaricomycotina</taxon>
        <taxon>Tremellomycetes</taxon>
        <taxon>Tremellales</taxon>
        <taxon>Cryptococcaceae</taxon>
        <taxon>Kwoniella</taxon>
    </lineage>
</organism>
<evidence type="ECO:0000313" key="2">
    <source>
        <dbReference type="EMBL" id="WWC63907.1"/>
    </source>
</evidence>
<feature type="transmembrane region" description="Helical" evidence="1">
    <location>
        <begin position="81"/>
        <end position="99"/>
    </location>
</feature>
<dbReference type="Proteomes" id="UP000078595">
    <property type="component" value="Chromosome 8"/>
</dbReference>
<dbReference type="KEGG" id="kdj:28971929"/>
<name>A0AAJ8MK12_9TREE</name>
<sequence>MPDPSGSTVRKAFLLEAFLNLLSFPLLTNTRGTLSFLLRDPGEINDSTVLFARLFGGVIIGGLTTALIYGARHIPSRRNTYWTLGMGEVLLIPILALEASKQKGALSTRAAIGSIGLLLPPLLWRIFVLYVRPEMIGNERASKKNEREPLIREEE</sequence>
<evidence type="ECO:0000256" key="1">
    <source>
        <dbReference type="SAM" id="Phobius"/>
    </source>
</evidence>
<dbReference type="GeneID" id="28971929"/>
<keyword evidence="1" id="KW-0812">Transmembrane</keyword>
<reference evidence="2" key="2">
    <citation type="submission" date="2024-02" db="EMBL/GenBank/DDBJ databases">
        <title>Comparative genomics of Cryptococcus and Kwoniella reveals pathogenesis evolution and contrasting modes of karyotype evolution via chromosome fusion or intercentromeric recombination.</title>
        <authorList>
            <person name="Coelho M.A."/>
            <person name="David-Palma M."/>
            <person name="Shea T."/>
            <person name="Bowers K."/>
            <person name="McGinley-Smith S."/>
            <person name="Mohammad A.W."/>
            <person name="Gnirke A."/>
            <person name="Yurkov A.M."/>
            <person name="Nowrousian M."/>
            <person name="Sun S."/>
            <person name="Cuomo C.A."/>
            <person name="Heitman J."/>
        </authorList>
    </citation>
    <scope>NUCLEOTIDE SEQUENCE</scope>
    <source>
        <strain evidence="2">CBS 10117</strain>
    </source>
</reference>
<proteinExistence type="predicted"/>
<feature type="transmembrane region" description="Helical" evidence="1">
    <location>
        <begin position="12"/>
        <end position="30"/>
    </location>
</feature>
<evidence type="ECO:0000313" key="3">
    <source>
        <dbReference type="Proteomes" id="UP000078595"/>
    </source>
</evidence>
<keyword evidence="1" id="KW-1133">Transmembrane helix</keyword>
<dbReference type="EMBL" id="CP144537">
    <property type="protein sequence ID" value="WWC63907.1"/>
    <property type="molecule type" value="Genomic_DNA"/>
</dbReference>
<dbReference type="RefSeq" id="XP_018259302.2">
    <property type="nucleotide sequence ID" value="XM_018411490.2"/>
</dbReference>
<protein>
    <submittedName>
        <fullName evidence="2">Uncharacterized protein</fullName>
    </submittedName>
</protein>
<keyword evidence="1" id="KW-0472">Membrane</keyword>
<reference evidence="2" key="1">
    <citation type="submission" date="2013-07" db="EMBL/GenBank/DDBJ databases">
        <authorList>
            <consortium name="The Broad Institute Genome Sequencing Platform"/>
            <person name="Cuomo C."/>
            <person name="Litvintseva A."/>
            <person name="Chen Y."/>
            <person name="Heitman J."/>
            <person name="Sun S."/>
            <person name="Springer D."/>
            <person name="Dromer F."/>
            <person name="Young S.K."/>
            <person name="Zeng Q."/>
            <person name="Gargeya S."/>
            <person name="Fitzgerald M."/>
            <person name="Abouelleil A."/>
            <person name="Alvarado L."/>
            <person name="Berlin A.M."/>
            <person name="Chapman S.B."/>
            <person name="Dewar J."/>
            <person name="Goldberg J."/>
            <person name="Griggs A."/>
            <person name="Gujja S."/>
            <person name="Hansen M."/>
            <person name="Howarth C."/>
            <person name="Imamovic A."/>
            <person name="Larimer J."/>
            <person name="McCowan C."/>
            <person name="Murphy C."/>
            <person name="Pearson M."/>
            <person name="Priest M."/>
            <person name="Roberts A."/>
            <person name="Saif S."/>
            <person name="Shea T."/>
            <person name="Sykes S."/>
            <person name="Wortman J."/>
            <person name="Nusbaum C."/>
            <person name="Birren B."/>
        </authorList>
    </citation>
    <scope>NUCLEOTIDE SEQUENCE</scope>
    <source>
        <strain evidence="2">CBS 10117</strain>
    </source>
</reference>
<feature type="transmembrane region" description="Helical" evidence="1">
    <location>
        <begin position="111"/>
        <end position="131"/>
    </location>
</feature>
<dbReference type="AlphaFoldDB" id="A0AAJ8MK12"/>
<accession>A0AAJ8MK12</accession>
<gene>
    <name evidence="2" type="ORF">I303_106512</name>
</gene>